<gene>
    <name evidence="1" type="ORF">ODALV1_LOCUS21483</name>
</gene>
<keyword evidence="2" id="KW-1185">Reference proteome</keyword>
<reference evidence="1 2" key="1">
    <citation type="submission" date="2024-08" db="EMBL/GenBank/DDBJ databases">
        <authorList>
            <person name="Cucini C."/>
            <person name="Frati F."/>
        </authorList>
    </citation>
    <scope>NUCLEOTIDE SEQUENCE [LARGE SCALE GENOMIC DNA]</scope>
</reference>
<evidence type="ECO:0000313" key="2">
    <source>
        <dbReference type="Proteomes" id="UP001642540"/>
    </source>
</evidence>
<sequence length="297" mass="33361">MTAKSSVHNLNLAGHYSWELLFDIDNSDNSGTVRRLVEIKSSVFCSYHSLRKEIQSSDAATSMGLNVGGVFDVISIGVKGEMSFQVKSMYESMSETHSELKTETTKTDTYEVGPHSRLKMYRLVFNGPGINYITDTVSSTPHDMKDVQIDLTLRQASFLQDIDVVYTNDSVSRPSNLISEVNGKNPDINAGYGGEFVWLVARWTTKLDDAASGIQIVVQDNGNNNYMDLAKGAGGAFRYIKMRRDPYSKNKIIKIALYRTPEAEDNPCDGRWQFKTGDINWNRGKDYLYLVWNEASI</sequence>
<dbReference type="Proteomes" id="UP001642540">
    <property type="component" value="Unassembled WGS sequence"/>
</dbReference>
<name>A0ABP1RF75_9HEXA</name>
<organism evidence="1 2">
    <name type="scientific">Orchesella dallaii</name>
    <dbReference type="NCBI Taxonomy" id="48710"/>
    <lineage>
        <taxon>Eukaryota</taxon>
        <taxon>Metazoa</taxon>
        <taxon>Ecdysozoa</taxon>
        <taxon>Arthropoda</taxon>
        <taxon>Hexapoda</taxon>
        <taxon>Collembola</taxon>
        <taxon>Entomobryomorpha</taxon>
        <taxon>Entomobryoidea</taxon>
        <taxon>Orchesellidae</taxon>
        <taxon>Orchesellinae</taxon>
        <taxon>Orchesella</taxon>
    </lineage>
</organism>
<evidence type="ECO:0000313" key="1">
    <source>
        <dbReference type="EMBL" id="CAL8126624.1"/>
    </source>
</evidence>
<proteinExistence type="predicted"/>
<accession>A0ABP1RF75</accession>
<dbReference type="EMBL" id="CAXLJM020000072">
    <property type="protein sequence ID" value="CAL8126624.1"/>
    <property type="molecule type" value="Genomic_DNA"/>
</dbReference>
<protein>
    <submittedName>
        <fullName evidence="1">Uncharacterized protein</fullName>
    </submittedName>
</protein>
<comment type="caution">
    <text evidence="1">The sequence shown here is derived from an EMBL/GenBank/DDBJ whole genome shotgun (WGS) entry which is preliminary data.</text>
</comment>